<name>A0A1J5Q5L1_9ZZZZ</name>
<accession>A0A1J5Q5L1</accession>
<comment type="caution">
    <text evidence="1">The sequence shown here is derived from an EMBL/GenBank/DDBJ whole genome shotgun (WGS) entry which is preliminary data.</text>
</comment>
<sequence length="154" mass="17432">MHSFVNRDRGRLVHSFSGGAWATTPESRAALATVPRDLHLLVFDPEREAFFIVYAKADPLAARLTVTWVVGARDYERSHWHLLPVALYRELCAQSIASARERERILATALGERDPRALPIVFALENSKRAVWVEITLRDGREKRLGVLPHQVSP</sequence>
<protein>
    <submittedName>
        <fullName evidence="1">Uncharacterized protein</fullName>
    </submittedName>
</protein>
<dbReference type="AlphaFoldDB" id="A0A1J5Q5L1"/>
<gene>
    <name evidence="1" type="ORF">GALL_397720</name>
</gene>
<evidence type="ECO:0000313" key="1">
    <source>
        <dbReference type="EMBL" id="OIQ78522.1"/>
    </source>
</evidence>
<reference evidence="1" key="1">
    <citation type="submission" date="2016-10" db="EMBL/GenBank/DDBJ databases">
        <title>Sequence of Gallionella enrichment culture.</title>
        <authorList>
            <person name="Poehlein A."/>
            <person name="Muehling M."/>
            <person name="Daniel R."/>
        </authorList>
    </citation>
    <scope>NUCLEOTIDE SEQUENCE</scope>
</reference>
<proteinExistence type="predicted"/>
<organism evidence="1">
    <name type="scientific">mine drainage metagenome</name>
    <dbReference type="NCBI Taxonomy" id="410659"/>
    <lineage>
        <taxon>unclassified sequences</taxon>
        <taxon>metagenomes</taxon>
        <taxon>ecological metagenomes</taxon>
    </lineage>
</organism>
<dbReference type="EMBL" id="MLJW01001384">
    <property type="protein sequence ID" value="OIQ78522.1"/>
    <property type="molecule type" value="Genomic_DNA"/>
</dbReference>